<comment type="caution">
    <text evidence="1">The sequence shown here is derived from an EMBL/GenBank/DDBJ whole genome shotgun (WGS) entry which is preliminary data.</text>
</comment>
<gene>
    <name evidence="1" type="ORF">O181_024187</name>
</gene>
<evidence type="ECO:0000313" key="1">
    <source>
        <dbReference type="EMBL" id="MBW0484472.1"/>
    </source>
</evidence>
<proteinExistence type="predicted"/>
<keyword evidence="2" id="KW-1185">Reference proteome</keyword>
<sequence length="99" mass="11183">MTDWNILFKFHIDACGDELGAALNQVQIIDDKPTKGPVCYISRQIKPTEETQILIKGINITDIGTEFLEEVGESYKQDKKSHILTALLDKDYKDTALIN</sequence>
<dbReference type="Proteomes" id="UP000765509">
    <property type="component" value="Unassembled WGS sequence"/>
</dbReference>
<dbReference type="AlphaFoldDB" id="A0A9Q3CL09"/>
<name>A0A9Q3CL09_9BASI</name>
<dbReference type="EMBL" id="AVOT02007700">
    <property type="protein sequence ID" value="MBW0484472.1"/>
    <property type="molecule type" value="Genomic_DNA"/>
</dbReference>
<dbReference type="OrthoDB" id="5593162at2759"/>
<reference evidence="1" key="1">
    <citation type="submission" date="2021-03" db="EMBL/GenBank/DDBJ databases">
        <title>Draft genome sequence of rust myrtle Austropuccinia psidii MF-1, a brazilian biotype.</title>
        <authorList>
            <person name="Quecine M.C."/>
            <person name="Pachon D.M.R."/>
            <person name="Bonatelli M.L."/>
            <person name="Correr F.H."/>
            <person name="Franceschini L.M."/>
            <person name="Leite T.F."/>
            <person name="Margarido G.R.A."/>
            <person name="Almeida C.A."/>
            <person name="Ferrarezi J.A."/>
            <person name="Labate C.A."/>
        </authorList>
    </citation>
    <scope>NUCLEOTIDE SEQUENCE</scope>
    <source>
        <strain evidence="1">MF-1</strain>
    </source>
</reference>
<evidence type="ECO:0000313" key="2">
    <source>
        <dbReference type="Proteomes" id="UP000765509"/>
    </source>
</evidence>
<protein>
    <submittedName>
        <fullName evidence="1">Uncharacterized protein</fullName>
    </submittedName>
</protein>
<organism evidence="1 2">
    <name type="scientific">Austropuccinia psidii MF-1</name>
    <dbReference type="NCBI Taxonomy" id="1389203"/>
    <lineage>
        <taxon>Eukaryota</taxon>
        <taxon>Fungi</taxon>
        <taxon>Dikarya</taxon>
        <taxon>Basidiomycota</taxon>
        <taxon>Pucciniomycotina</taxon>
        <taxon>Pucciniomycetes</taxon>
        <taxon>Pucciniales</taxon>
        <taxon>Sphaerophragmiaceae</taxon>
        <taxon>Austropuccinia</taxon>
    </lineage>
</organism>
<accession>A0A9Q3CL09</accession>